<dbReference type="GO" id="GO:0006637">
    <property type="term" value="P:acyl-CoA metabolic process"/>
    <property type="evidence" value="ECO:0007669"/>
    <property type="project" value="TreeGrafter"/>
</dbReference>
<dbReference type="EMBL" id="RSCD01000005">
    <property type="protein sequence ID" value="RSH92628.1"/>
    <property type="molecule type" value="Genomic_DNA"/>
</dbReference>
<evidence type="ECO:0000256" key="3">
    <source>
        <dbReference type="ARBA" id="ARBA00022801"/>
    </source>
</evidence>
<proteinExistence type="inferred from homology"/>
<keyword evidence="2" id="KW-0677">Repeat</keyword>
<keyword evidence="3" id="KW-0378">Hydrolase</keyword>
<dbReference type="GO" id="GO:0047617">
    <property type="term" value="F:fatty acyl-CoA hydrolase activity"/>
    <property type="evidence" value="ECO:0007669"/>
    <property type="project" value="TreeGrafter"/>
</dbReference>
<gene>
    <name evidence="7" type="ORF">EHS25_008073</name>
</gene>
<evidence type="ECO:0000259" key="6">
    <source>
        <dbReference type="PROSITE" id="PS51770"/>
    </source>
</evidence>
<dbReference type="InterPro" id="IPR029069">
    <property type="entry name" value="HotDog_dom_sf"/>
</dbReference>
<dbReference type="AlphaFoldDB" id="A0A427YNC4"/>
<dbReference type="InterPro" id="IPR033120">
    <property type="entry name" value="HOTDOG_ACOT"/>
</dbReference>
<protein>
    <recommendedName>
        <fullName evidence="6">HotDog ACOT-type domain-containing protein</fullName>
    </recommendedName>
</protein>
<dbReference type="PROSITE" id="PS51770">
    <property type="entry name" value="HOTDOG_ACOT"/>
    <property type="match status" value="2"/>
</dbReference>
<feature type="domain" description="HotDog ACOT-type" evidence="6">
    <location>
        <begin position="278"/>
        <end position="398"/>
    </location>
</feature>
<dbReference type="Gene3D" id="3.10.129.10">
    <property type="entry name" value="Hotdog Thioesterase"/>
    <property type="match status" value="2"/>
</dbReference>
<sequence length="438" mass="49183">MRTHFVPWLSSHSPNLESQGHPPAETAHPQLSEEEKQALLKPKHMNESYTSFELPLASDPELLEKYVNTSGGFRMGKLLEHLDSLAGAVAYRHCLPTPSRLLISTPATQTQAFHEASHKAGIYLATASADRLDMFGRLNRANMRDLRFSGFVTWTGNSSMEVVVKMQGSRSPSEGGSEAEGGEKLWDTLMLGRFAMVCRDSTTNKSRRVPPLIVETEEEKKLWEISGEHQRRRRETSKMSLDKVPPSSEEARDLHDLMTQVVDKGLKQIQGEEIVHMRDTEISSVQLMFPQDRNLHGKVFGGILMRLAFELCFTNAAIFASKPMRFLALDQITFRLPVPIGAVLRLTSKIVKTTRPHDGPDGEAKAHIMVRAEVEEVETGSRLETNTFFFTMAMEDHEPIGRTVVPETYSEAMAYLEGKRRLAMGDAMRQMYEGGDAH</sequence>
<evidence type="ECO:0000256" key="2">
    <source>
        <dbReference type="ARBA" id="ARBA00022737"/>
    </source>
</evidence>
<organism evidence="7 8">
    <name type="scientific">Saitozyma podzolica</name>
    <dbReference type="NCBI Taxonomy" id="1890683"/>
    <lineage>
        <taxon>Eukaryota</taxon>
        <taxon>Fungi</taxon>
        <taxon>Dikarya</taxon>
        <taxon>Basidiomycota</taxon>
        <taxon>Agaricomycotina</taxon>
        <taxon>Tremellomycetes</taxon>
        <taxon>Tremellales</taxon>
        <taxon>Trimorphomycetaceae</taxon>
        <taxon>Saitozyma</taxon>
    </lineage>
</organism>
<dbReference type="GO" id="GO:0005739">
    <property type="term" value="C:mitochondrion"/>
    <property type="evidence" value="ECO:0007669"/>
    <property type="project" value="TreeGrafter"/>
</dbReference>
<reference evidence="7 8" key="1">
    <citation type="submission" date="2018-11" db="EMBL/GenBank/DDBJ databases">
        <title>Genome sequence of Saitozyma podzolica DSM 27192.</title>
        <authorList>
            <person name="Aliyu H."/>
            <person name="Gorte O."/>
            <person name="Ochsenreither K."/>
        </authorList>
    </citation>
    <scope>NUCLEOTIDE SEQUENCE [LARGE SCALE GENOMIC DNA]</scope>
    <source>
        <strain evidence="7 8">DSM 27192</strain>
    </source>
</reference>
<feature type="region of interest" description="Disordered" evidence="5">
    <location>
        <begin position="227"/>
        <end position="250"/>
    </location>
</feature>
<evidence type="ECO:0000256" key="5">
    <source>
        <dbReference type="SAM" id="MobiDB-lite"/>
    </source>
</evidence>
<evidence type="ECO:0000256" key="1">
    <source>
        <dbReference type="ARBA" id="ARBA00010458"/>
    </source>
</evidence>
<evidence type="ECO:0000313" key="7">
    <source>
        <dbReference type="EMBL" id="RSH92628.1"/>
    </source>
</evidence>
<comment type="caution">
    <text evidence="7">The sequence shown here is derived from an EMBL/GenBank/DDBJ whole genome shotgun (WGS) entry which is preliminary data.</text>
</comment>
<feature type="domain" description="HotDog ACOT-type" evidence="6">
    <location>
        <begin position="48"/>
        <end position="202"/>
    </location>
</feature>
<evidence type="ECO:0000313" key="8">
    <source>
        <dbReference type="Proteomes" id="UP000279259"/>
    </source>
</evidence>
<feature type="region of interest" description="Disordered" evidence="5">
    <location>
        <begin position="10"/>
        <end position="32"/>
    </location>
</feature>
<dbReference type="Proteomes" id="UP000279259">
    <property type="component" value="Unassembled WGS sequence"/>
</dbReference>
<name>A0A427YNC4_9TREE</name>
<dbReference type="SUPFAM" id="SSF54637">
    <property type="entry name" value="Thioesterase/thiol ester dehydrase-isomerase"/>
    <property type="match status" value="2"/>
</dbReference>
<dbReference type="STRING" id="1890683.A0A427YNC4"/>
<keyword evidence="8" id="KW-1185">Reference proteome</keyword>
<dbReference type="PANTHER" id="PTHR12655:SF0">
    <property type="entry name" value="ACYL-COENZYME A THIOESTERASE 9, MITOCHONDRIAL"/>
    <property type="match status" value="1"/>
</dbReference>
<keyword evidence="4" id="KW-0809">Transit peptide</keyword>
<evidence type="ECO:0000256" key="4">
    <source>
        <dbReference type="ARBA" id="ARBA00022946"/>
    </source>
</evidence>
<dbReference type="PANTHER" id="PTHR12655">
    <property type="entry name" value="ACYL-COA THIOESTERASE"/>
    <property type="match status" value="1"/>
</dbReference>
<comment type="similarity">
    <text evidence="1">Belongs to the acyl coenzyme A hydrolase family.</text>
</comment>
<accession>A0A427YNC4</accession>
<dbReference type="OrthoDB" id="331699at2759"/>
<dbReference type="CDD" id="cd03442">
    <property type="entry name" value="BFIT_BACH"/>
    <property type="match status" value="2"/>
</dbReference>